<dbReference type="RefSeq" id="WP_027448119.1">
    <property type="nucleotide sequence ID" value="NZ_AVPF01000131.1"/>
</dbReference>
<evidence type="ECO:0000313" key="4">
    <source>
        <dbReference type="EMBL" id="KGX83238.1"/>
    </source>
</evidence>
<proteinExistence type="inferred from homology"/>
<dbReference type="STRING" id="1385511.GCA_000425225_00682"/>
<keyword evidence="2" id="KW-0560">Oxidoreductase</keyword>
<evidence type="ECO:0000313" key="5">
    <source>
        <dbReference type="Proteomes" id="UP000030403"/>
    </source>
</evidence>
<dbReference type="PANTHER" id="PTHR48107">
    <property type="entry name" value="NADPH-DEPENDENT ALDEHYDE REDUCTASE-LIKE PROTEIN, CHLOROPLASTIC-RELATED"/>
    <property type="match status" value="1"/>
</dbReference>
<accession>A0A0A5FW37</accession>
<dbReference type="InterPro" id="IPR020904">
    <property type="entry name" value="Sc_DH/Rdtase_CS"/>
</dbReference>
<dbReference type="OrthoDB" id="9803333at2"/>
<dbReference type="eggNOG" id="COG1028">
    <property type="taxonomic scope" value="Bacteria"/>
</dbReference>
<comment type="similarity">
    <text evidence="1">Belongs to the short-chain dehydrogenases/reductases (SDR) family.</text>
</comment>
<dbReference type="PANTHER" id="PTHR48107:SF16">
    <property type="entry name" value="NADPH-DEPENDENT ALDEHYDE REDUCTASE 1, CHLOROPLASTIC"/>
    <property type="match status" value="1"/>
</dbReference>
<dbReference type="Proteomes" id="UP000030403">
    <property type="component" value="Unassembled WGS sequence"/>
</dbReference>
<evidence type="ECO:0000256" key="2">
    <source>
        <dbReference type="ARBA" id="ARBA00023002"/>
    </source>
</evidence>
<sequence>MSNQNKQQGQGQPPQHQDRQPGLESDMNPQPEYMDPNYKGSGKLQGKVALVTGGDSGIGRAVSLHFAKEGADVAILYLDEHSDAEKTKSLVEQEGQRALLISGDMGNQAFCESSVNQVIDTFGQLDILVNNAAEQHPQQDFMDITSEQLEQTFRTNLFGYFYMTKAAIPHLKPGSSIINTSSVTAYQGSKDLVDYSATKGAITAFTRSLSESIIEKGIRVNGVAPGPIWTPLIPSTFDEQKVAQFGTSTPMKRAGQPKELAPAYVYLASQDSSYVSGQMIHVNGGIIING</sequence>
<evidence type="ECO:0000256" key="1">
    <source>
        <dbReference type="ARBA" id="ARBA00006484"/>
    </source>
</evidence>
<name>A0A0A5FW37_9BACI</name>
<comment type="caution">
    <text evidence="4">The sequence shown here is derived from an EMBL/GenBank/DDBJ whole genome shotgun (WGS) entry which is preliminary data.</text>
</comment>
<keyword evidence="5" id="KW-1185">Reference proteome</keyword>
<gene>
    <name evidence="4" type="ORF">N783_05275</name>
</gene>
<feature type="region of interest" description="Disordered" evidence="3">
    <location>
        <begin position="1"/>
        <end position="41"/>
    </location>
</feature>
<dbReference type="PRINTS" id="PR00081">
    <property type="entry name" value="GDHRDH"/>
</dbReference>
<reference evidence="4 5" key="1">
    <citation type="submission" date="2013-08" db="EMBL/GenBank/DDBJ databases">
        <authorList>
            <person name="Huang J."/>
            <person name="Wang G."/>
        </authorList>
    </citation>
    <scope>NUCLEOTIDE SEQUENCE [LARGE SCALE GENOMIC DNA]</scope>
    <source>
        <strain evidence="4 5">BH030004</strain>
    </source>
</reference>
<dbReference type="PROSITE" id="PS00061">
    <property type="entry name" value="ADH_SHORT"/>
    <property type="match status" value="1"/>
</dbReference>
<organism evidence="4 5">
    <name type="scientific">Pontibacillus marinus BH030004 = DSM 16465</name>
    <dbReference type="NCBI Taxonomy" id="1385511"/>
    <lineage>
        <taxon>Bacteria</taxon>
        <taxon>Bacillati</taxon>
        <taxon>Bacillota</taxon>
        <taxon>Bacilli</taxon>
        <taxon>Bacillales</taxon>
        <taxon>Bacillaceae</taxon>
        <taxon>Pontibacillus</taxon>
    </lineage>
</organism>
<dbReference type="InterPro" id="IPR002347">
    <property type="entry name" value="SDR_fam"/>
</dbReference>
<dbReference type="Pfam" id="PF13561">
    <property type="entry name" value="adh_short_C2"/>
    <property type="match status" value="1"/>
</dbReference>
<dbReference type="Gene3D" id="3.40.50.720">
    <property type="entry name" value="NAD(P)-binding Rossmann-like Domain"/>
    <property type="match status" value="1"/>
</dbReference>
<dbReference type="AlphaFoldDB" id="A0A0A5FW37"/>
<feature type="compositionally biased region" description="Low complexity" evidence="3">
    <location>
        <begin position="1"/>
        <end position="15"/>
    </location>
</feature>
<dbReference type="FunFam" id="3.40.50.720:FF:000084">
    <property type="entry name" value="Short-chain dehydrogenase reductase"/>
    <property type="match status" value="1"/>
</dbReference>
<dbReference type="PRINTS" id="PR00080">
    <property type="entry name" value="SDRFAMILY"/>
</dbReference>
<dbReference type="GO" id="GO:0016614">
    <property type="term" value="F:oxidoreductase activity, acting on CH-OH group of donors"/>
    <property type="evidence" value="ECO:0007669"/>
    <property type="project" value="UniProtKB-ARBA"/>
</dbReference>
<evidence type="ECO:0000256" key="3">
    <source>
        <dbReference type="SAM" id="MobiDB-lite"/>
    </source>
</evidence>
<dbReference type="InterPro" id="IPR036291">
    <property type="entry name" value="NAD(P)-bd_dom_sf"/>
</dbReference>
<dbReference type="CDD" id="cd05355">
    <property type="entry name" value="SDR_c1"/>
    <property type="match status" value="1"/>
</dbReference>
<dbReference type="GO" id="GO:0008206">
    <property type="term" value="P:bile acid metabolic process"/>
    <property type="evidence" value="ECO:0007669"/>
    <property type="project" value="UniProtKB-ARBA"/>
</dbReference>
<dbReference type="NCBIfam" id="NF005214">
    <property type="entry name" value="PRK06701.1"/>
    <property type="match status" value="1"/>
</dbReference>
<protein>
    <submittedName>
        <fullName evidence="4">Short-chain dehydrogenase</fullName>
    </submittedName>
</protein>
<dbReference type="EMBL" id="AVPF01000131">
    <property type="protein sequence ID" value="KGX83238.1"/>
    <property type="molecule type" value="Genomic_DNA"/>
</dbReference>
<dbReference type="SUPFAM" id="SSF51735">
    <property type="entry name" value="NAD(P)-binding Rossmann-fold domains"/>
    <property type="match status" value="1"/>
</dbReference>